<evidence type="ECO:0000256" key="2">
    <source>
        <dbReference type="ARBA" id="ARBA00022676"/>
    </source>
</evidence>
<evidence type="ECO:0000313" key="6">
    <source>
        <dbReference type="EMBL" id="GCD77337.1"/>
    </source>
</evidence>
<protein>
    <submittedName>
        <fullName evidence="6">Succinoglycan biosynthesis protein exoa</fullName>
    </submittedName>
</protein>
<feature type="domain" description="Glycosyltransferase 2-like" evidence="5">
    <location>
        <begin position="4"/>
        <end position="130"/>
    </location>
</feature>
<dbReference type="GO" id="GO:0016757">
    <property type="term" value="F:glycosyltransferase activity"/>
    <property type="evidence" value="ECO:0007669"/>
    <property type="project" value="UniProtKB-KW"/>
</dbReference>
<evidence type="ECO:0000313" key="7">
    <source>
        <dbReference type="Proteomes" id="UP000286715"/>
    </source>
</evidence>
<dbReference type="CDD" id="cd02525">
    <property type="entry name" value="Succinoglycan_BP_ExoA"/>
    <property type="match status" value="1"/>
</dbReference>
<comment type="similarity">
    <text evidence="1">Belongs to the glycosyltransferase 2 family.</text>
</comment>
<dbReference type="InterPro" id="IPR001173">
    <property type="entry name" value="Glyco_trans_2-like"/>
</dbReference>
<feature type="transmembrane region" description="Helical" evidence="4">
    <location>
        <begin position="246"/>
        <end position="268"/>
    </location>
</feature>
<dbReference type="PANTHER" id="PTHR43630">
    <property type="entry name" value="POLY-BETA-1,6-N-ACETYL-D-GLUCOSAMINE SYNTHASE"/>
    <property type="match status" value="1"/>
</dbReference>
<dbReference type="Gene3D" id="3.90.550.10">
    <property type="entry name" value="Spore Coat Polysaccharide Biosynthesis Protein SpsA, Chain A"/>
    <property type="match status" value="1"/>
</dbReference>
<name>A0A401XJW8_9FLAO</name>
<dbReference type="AlphaFoldDB" id="A0A401XJW8"/>
<keyword evidence="3" id="KW-0808">Transferase</keyword>
<dbReference type="InterPro" id="IPR029044">
    <property type="entry name" value="Nucleotide-diphossugar_trans"/>
</dbReference>
<reference evidence="6 7" key="1">
    <citation type="submission" date="2018-11" db="EMBL/GenBank/DDBJ databases">
        <title>Schleiferia aggregans sp. nov., a moderately thermophilic heterotrophic bacterium isolated from microbial mats at a terrestrial hot spring.</title>
        <authorList>
            <person name="Iino T."/>
            <person name="Ohkuma M."/>
            <person name="Haruta S."/>
        </authorList>
    </citation>
    <scope>NUCLEOTIDE SEQUENCE [LARGE SCALE GENOMIC DNA]</scope>
    <source>
        <strain evidence="6 7">LA</strain>
    </source>
</reference>
<evidence type="ECO:0000256" key="3">
    <source>
        <dbReference type="ARBA" id="ARBA00022679"/>
    </source>
</evidence>
<gene>
    <name evidence="6" type="ORF">JCM31826_08190</name>
</gene>
<dbReference type="RefSeq" id="WP_124397399.1">
    <property type="nucleotide sequence ID" value="NZ_BHZE01000006.1"/>
</dbReference>
<evidence type="ECO:0000256" key="1">
    <source>
        <dbReference type="ARBA" id="ARBA00006739"/>
    </source>
</evidence>
<proteinExistence type="inferred from homology"/>
<dbReference type="Proteomes" id="UP000286715">
    <property type="component" value="Unassembled WGS sequence"/>
</dbReference>
<keyword evidence="4" id="KW-0472">Membrane</keyword>
<dbReference type="OrthoDB" id="597270at2"/>
<dbReference type="SUPFAM" id="SSF53448">
    <property type="entry name" value="Nucleotide-diphospho-sugar transferases"/>
    <property type="match status" value="1"/>
</dbReference>
<dbReference type="Pfam" id="PF00535">
    <property type="entry name" value="Glycos_transf_2"/>
    <property type="match status" value="1"/>
</dbReference>
<dbReference type="EMBL" id="BHZE01000006">
    <property type="protein sequence ID" value="GCD77337.1"/>
    <property type="molecule type" value="Genomic_DNA"/>
</dbReference>
<dbReference type="PANTHER" id="PTHR43630:SF1">
    <property type="entry name" value="POLY-BETA-1,6-N-ACETYL-D-GLUCOSAMINE SYNTHASE"/>
    <property type="match status" value="1"/>
</dbReference>
<comment type="caution">
    <text evidence="6">The sequence shown here is derived from an EMBL/GenBank/DDBJ whole genome shotgun (WGS) entry which is preliminary data.</text>
</comment>
<keyword evidence="2" id="KW-0328">Glycosyltransferase</keyword>
<feature type="transmembrane region" description="Helical" evidence="4">
    <location>
        <begin position="288"/>
        <end position="309"/>
    </location>
</feature>
<keyword evidence="4" id="KW-0812">Transmembrane</keyword>
<organism evidence="6 7">
    <name type="scientific">Thermaurantimonas aggregans</name>
    <dbReference type="NCBI Taxonomy" id="2173829"/>
    <lineage>
        <taxon>Bacteria</taxon>
        <taxon>Pseudomonadati</taxon>
        <taxon>Bacteroidota</taxon>
        <taxon>Flavobacteriia</taxon>
        <taxon>Flavobacteriales</taxon>
        <taxon>Schleiferiaceae</taxon>
        <taxon>Thermaurantimonas</taxon>
    </lineage>
</organism>
<keyword evidence="4" id="KW-1133">Transmembrane helix</keyword>
<keyword evidence="7" id="KW-1185">Reference proteome</keyword>
<evidence type="ECO:0000256" key="4">
    <source>
        <dbReference type="SAM" id="Phobius"/>
    </source>
</evidence>
<sequence length="315" mass="36904">MKISVICPCLNEEKYIENILSHFVKSLPYEKELFIVDGGSTDLTIEIVKKWTLRYSNIFLLNNHHKFVPFALNKAIPLCKGNYIVRIDAHTEYAEDYYEKIIEVFEKVDADIVGGPMRPVGETYLQKAIAYATSSIFGIGDSKFHNLTYEGYTDSVYLGAWKKSLFDYIGFFDENLKRNQDDEFHYRAKSYGKKIYLSPKIVSYYYPRKSLKGLFKQYFEYGLYKPLVLKKVPSEWKIRHFIPSLFVIYLISTPLCFIYPIWIFPFALYSMLTLLYSFKSKKSLPIKLLLLLVFPTIHISYGLGFIIGLKKIWKK</sequence>
<evidence type="ECO:0000259" key="5">
    <source>
        <dbReference type="Pfam" id="PF00535"/>
    </source>
</evidence>
<accession>A0A401XJW8</accession>